<sequence>MLEVTSASSEAELGLDFVHLYRDSTLFKENKELVKQFCSPPSGSKDLLFASRFPQNGWGQFKSCLWKQHLSYWRSPTYNLMRIMYIIVSSLMFGIVFWKRGSKIKSAQDLFTVLGSMFSVTNIFGVYNCSSVIPLVVTERSVFYREKFAGMYSSWAYSFAQV</sequence>
<dbReference type="InterPro" id="IPR013525">
    <property type="entry name" value="ABC2_TM"/>
</dbReference>
<feature type="transmembrane region" description="Helical" evidence="6">
    <location>
        <begin position="80"/>
        <end position="98"/>
    </location>
</feature>
<dbReference type="AlphaFoldDB" id="A0A7J7MJG0"/>
<evidence type="ECO:0000313" key="9">
    <source>
        <dbReference type="Proteomes" id="UP000541444"/>
    </source>
</evidence>
<evidence type="ECO:0000256" key="5">
    <source>
        <dbReference type="ARBA" id="ARBA00023136"/>
    </source>
</evidence>
<evidence type="ECO:0000256" key="2">
    <source>
        <dbReference type="ARBA" id="ARBA00022448"/>
    </source>
</evidence>
<keyword evidence="3 6" id="KW-0812">Transmembrane</keyword>
<dbReference type="PANTHER" id="PTHR19241">
    <property type="entry name" value="ATP-BINDING CASSETTE TRANSPORTER"/>
    <property type="match status" value="1"/>
</dbReference>
<reference evidence="8 9" key="1">
    <citation type="journal article" date="2020" name="IScience">
        <title>Genome Sequencing of the Endangered Kingdonia uniflora (Circaeasteraceae, Ranunculales) Reveals Potential Mechanisms of Evolutionary Specialization.</title>
        <authorList>
            <person name="Sun Y."/>
            <person name="Deng T."/>
            <person name="Zhang A."/>
            <person name="Moore M.J."/>
            <person name="Landis J.B."/>
            <person name="Lin N."/>
            <person name="Zhang H."/>
            <person name="Zhang X."/>
            <person name="Huang J."/>
            <person name="Zhang X."/>
            <person name="Sun H."/>
            <person name="Wang H."/>
        </authorList>
    </citation>
    <scope>NUCLEOTIDE SEQUENCE [LARGE SCALE GENOMIC DNA]</scope>
    <source>
        <strain evidence="8">TB1705</strain>
        <tissue evidence="8">Leaf</tissue>
    </source>
</reference>
<dbReference type="OrthoDB" id="66620at2759"/>
<name>A0A7J7MJG0_9MAGN</name>
<accession>A0A7J7MJG0</accession>
<comment type="caution">
    <text evidence="8">The sequence shown here is derived from an EMBL/GenBank/DDBJ whole genome shotgun (WGS) entry which is preliminary data.</text>
</comment>
<feature type="domain" description="ABC-2 type transporter transmembrane" evidence="7">
    <location>
        <begin position="60"/>
        <end position="162"/>
    </location>
</feature>
<keyword evidence="4 6" id="KW-1133">Transmembrane helix</keyword>
<evidence type="ECO:0000259" key="7">
    <source>
        <dbReference type="Pfam" id="PF01061"/>
    </source>
</evidence>
<keyword evidence="2" id="KW-0813">Transport</keyword>
<dbReference type="GO" id="GO:0005886">
    <property type="term" value="C:plasma membrane"/>
    <property type="evidence" value="ECO:0007669"/>
    <property type="project" value="UniProtKB-ARBA"/>
</dbReference>
<keyword evidence="5 6" id="KW-0472">Membrane</keyword>
<dbReference type="Pfam" id="PF01061">
    <property type="entry name" value="ABC2_membrane"/>
    <property type="match status" value="1"/>
</dbReference>
<keyword evidence="9" id="KW-1185">Reference proteome</keyword>
<evidence type="ECO:0000313" key="8">
    <source>
        <dbReference type="EMBL" id="KAF6154962.1"/>
    </source>
</evidence>
<proteinExistence type="predicted"/>
<comment type="subcellular location">
    <subcellularLocation>
        <location evidence="1">Membrane</location>
        <topology evidence="1">Multi-pass membrane protein</topology>
    </subcellularLocation>
</comment>
<evidence type="ECO:0000256" key="3">
    <source>
        <dbReference type="ARBA" id="ARBA00022692"/>
    </source>
</evidence>
<feature type="transmembrane region" description="Helical" evidence="6">
    <location>
        <begin position="110"/>
        <end position="127"/>
    </location>
</feature>
<evidence type="ECO:0000256" key="6">
    <source>
        <dbReference type="SAM" id="Phobius"/>
    </source>
</evidence>
<evidence type="ECO:0000256" key="4">
    <source>
        <dbReference type="ARBA" id="ARBA00022989"/>
    </source>
</evidence>
<dbReference type="Proteomes" id="UP000541444">
    <property type="component" value="Unassembled WGS sequence"/>
</dbReference>
<dbReference type="GO" id="GO:0140359">
    <property type="term" value="F:ABC-type transporter activity"/>
    <property type="evidence" value="ECO:0007669"/>
    <property type="project" value="InterPro"/>
</dbReference>
<evidence type="ECO:0000256" key="1">
    <source>
        <dbReference type="ARBA" id="ARBA00004141"/>
    </source>
</evidence>
<gene>
    <name evidence="8" type="ORF">GIB67_018399</name>
</gene>
<organism evidence="8 9">
    <name type="scientific">Kingdonia uniflora</name>
    <dbReference type="NCBI Taxonomy" id="39325"/>
    <lineage>
        <taxon>Eukaryota</taxon>
        <taxon>Viridiplantae</taxon>
        <taxon>Streptophyta</taxon>
        <taxon>Embryophyta</taxon>
        <taxon>Tracheophyta</taxon>
        <taxon>Spermatophyta</taxon>
        <taxon>Magnoliopsida</taxon>
        <taxon>Ranunculales</taxon>
        <taxon>Circaeasteraceae</taxon>
        <taxon>Kingdonia</taxon>
    </lineage>
</organism>
<dbReference type="EMBL" id="JACGCM010001448">
    <property type="protein sequence ID" value="KAF6154962.1"/>
    <property type="molecule type" value="Genomic_DNA"/>
</dbReference>
<protein>
    <recommendedName>
        <fullName evidence="7">ABC-2 type transporter transmembrane domain-containing protein</fullName>
    </recommendedName>
</protein>